<organism evidence="2 3">
    <name type="scientific">Corchorus capsularis</name>
    <name type="common">Jute</name>
    <dbReference type="NCBI Taxonomy" id="210143"/>
    <lineage>
        <taxon>Eukaryota</taxon>
        <taxon>Viridiplantae</taxon>
        <taxon>Streptophyta</taxon>
        <taxon>Embryophyta</taxon>
        <taxon>Tracheophyta</taxon>
        <taxon>Spermatophyta</taxon>
        <taxon>Magnoliopsida</taxon>
        <taxon>eudicotyledons</taxon>
        <taxon>Gunneridae</taxon>
        <taxon>Pentapetalae</taxon>
        <taxon>rosids</taxon>
        <taxon>malvids</taxon>
        <taxon>Malvales</taxon>
        <taxon>Malvaceae</taxon>
        <taxon>Grewioideae</taxon>
        <taxon>Apeibeae</taxon>
        <taxon>Corchorus</taxon>
    </lineage>
</organism>
<evidence type="ECO:0000313" key="3">
    <source>
        <dbReference type="Proteomes" id="UP000188268"/>
    </source>
</evidence>
<evidence type="ECO:0000256" key="1">
    <source>
        <dbReference type="SAM" id="MobiDB-lite"/>
    </source>
</evidence>
<dbReference type="AlphaFoldDB" id="A0A1R3IQC2"/>
<sequence>MKEKQSSRMKQKLKQKSKMRNYHLKKDI</sequence>
<evidence type="ECO:0000313" key="2">
    <source>
        <dbReference type="EMBL" id="OMO84767.1"/>
    </source>
</evidence>
<accession>A0A1R3IQC2</accession>
<protein>
    <submittedName>
        <fullName evidence="2">Uncharacterized protein</fullName>
    </submittedName>
</protein>
<keyword evidence="3" id="KW-1185">Reference proteome</keyword>
<name>A0A1R3IQC2_COCAP</name>
<feature type="compositionally biased region" description="Basic residues" evidence="1">
    <location>
        <begin position="7"/>
        <end position="28"/>
    </location>
</feature>
<comment type="caution">
    <text evidence="2">The sequence shown here is derived from an EMBL/GenBank/DDBJ whole genome shotgun (WGS) entry which is preliminary data.</text>
</comment>
<dbReference type="Gramene" id="OMO84767">
    <property type="protein sequence ID" value="OMO84767"/>
    <property type="gene ID" value="CCACVL1_10665"/>
</dbReference>
<reference evidence="2 3" key="1">
    <citation type="submission" date="2013-09" db="EMBL/GenBank/DDBJ databases">
        <title>Corchorus capsularis genome sequencing.</title>
        <authorList>
            <person name="Alam M."/>
            <person name="Haque M.S."/>
            <person name="Islam M.S."/>
            <person name="Emdad E.M."/>
            <person name="Islam M.M."/>
            <person name="Ahmed B."/>
            <person name="Halim A."/>
            <person name="Hossen Q.M.M."/>
            <person name="Hossain M.Z."/>
            <person name="Ahmed R."/>
            <person name="Khan M.M."/>
            <person name="Islam R."/>
            <person name="Rashid M.M."/>
            <person name="Khan S.A."/>
            <person name="Rahman M.S."/>
            <person name="Alam M."/>
        </authorList>
    </citation>
    <scope>NUCLEOTIDE SEQUENCE [LARGE SCALE GENOMIC DNA]</scope>
    <source>
        <strain evidence="3">cv. CVL-1</strain>
        <tissue evidence="2">Whole seedling</tissue>
    </source>
</reference>
<proteinExistence type="predicted"/>
<dbReference type="EMBL" id="AWWV01009681">
    <property type="protein sequence ID" value="OMO84767.1"/>
    <property type="molecule type" value="Genomic_DNA"/>
</dbReference>
<dbReference type="Proteomes" id="UP000188268">
    <property type="component" value="Unassembled WGS sequence"/>
</dbReference>
<feature type="region of interest" description="Disordered" evidence="1">
    <location>
        <begin position="1"/>
        <end position="28"/>
    </location>
</feature>
<gene>
    <name evidence="2" type="ORF">CCACVL1_10665</name>
</gene>